<evidence type="ECO:0000256" key="5">
    <source>
        <dbReference type="ARBA" id="ARBA00022597"/>
    </source>
</evidence>
<dbReference type="SUPFAM" id="SSF160964">
    <property type="entry name" value="MalF N-terminal region-like"/>
    <property type="match status" value="1"/>
</dbReference>
<evidence type="ECO:0000256" key="10">
    <source>
        <dbReference type="RuleBase" id="RU367050"/>
    </source>
</evidence>
<name>A0A089LW14_9BACL</name>
<feature type="transmembrane region" description="Helical" evidence="9">
    <location>
        <begin position="201"/>
        <end position="225"/>
    </location>
</feature>
<keyword evidence="6 9" id="KW-0812">Transmembrane</keyword>
<dbReference type="PANTHER" id="PTHR47314">
    <property type="entry name" value="MALTOSE/MALTODEXTRIN TRANSPORT SYSTEM PERMEASE PROTEIN MALF"/>
    <property type="match status" value="1"/>
</dbReference>
<feature type="domain" description="ABC transmembrane type-1" evidence="11">
    <location>
        <begin position="202"/>
        <end position="424"/>
    </location>
</feature>
<proteinExistence type="inferred from homology"/>
<dbReference type="STRING" id="169760.PSTEL_20255"/>
<keyword evidence="3 9" id="KW-0813">Transport</keyword>
<dbReference type="EMBL" id="CP009286">
    <property type="protein sequence ID" value="AIQ65107.1"/>
    <property type="molecule type" value="Genomic_DNA"/>
</dbReference>
<dbReference type="Proteomes" id="UP000029507">
    <property type="component" value="Chromosome"/>
</dbReference>
<reference evidence="12 13" key="1">
    <citation type="submission" date="2014-08" db="EMBL/GenBank/DDBJ databases">
        <title>Comparative genomics of the Paenibacillus odorifer group.</title>
        <authorList>
            <person name="den Bakker H.C."/>
            <person name="Tsai Y.-C."/>
            <person name="Martin N."/>
            <person name="Korlach J."/>
            <person name="Wiedmann M."/>
        </authorList>
    </citation>
    <scope>NUCLEOTIDE SEQUENCE [LARGE SCALE GENOMIC DNA]</scope>
    <source>
        <strain evidence="12 13">DSM 14472</strain>
    </source>
</reference>
<dbReference type="HOGENOM" id="CLU_016047_0_3_9"/>
<keyword evidence="7 9" id="KW-1133">Transmembrane helix</keyword>
<evidence type="ECO:0000313" key="12">
    <source>
        <dbReference type="EMBL" id="AIQ65107.1"/>
    </source>
</evidence>
<gene>
    <name evidence="12" type="ORF">PSTEL_20255</name>
</gene>
<dbReference type="GO" id="GO:0042956">
    <property type="term" value="P:maltodextrin transmembrane transport"/>
    <property type="evidence" value="ECO:0007669"/>
    <property type="project" value="TreeGrafter"/>
</dbReference>
<evidence type="ECO:0000256" key="9">
    <source>
        <dbReference type="RuleBase" id="RU363032"/>
    </source>
</evidence>
<feature type="transmembrane region" description="Helical" evidence="9">
    <location>
        <begin position="287"/>
        <end position="314"/>
    </location>
</feature>
<evidence type="ECO:0000256" key="2">
    <source>
        <dbReference type="ARBA" id="ARBA00009047"/>
    </source>
</evidence>
<dbReference type="PROSITE" id="PS50928">
    <property type="entry name" value="ABC_TM1"/>
    <property type="match status" value="1"/>
</dbReference>
<keyword evidence="5 10" id="KW-0762">Sugar transport</keyword>
<keyword evidence="8 9" id="KW-0472">Membrane</keyword>
<accession>A0A089LW14</accession>
<dbReference type="InterPro" id="IPR035906">
    <property type="entry name" value="MetI-like_sf"/>
</dbReference>
<dbReference type="RefSeq" id="WP_038697908.1">
    <property type="nucleotide sequence ID" value="NZ_CP009286.1"/>
</dbReference>
<dbReference type="Pfam" id="PF00528">
    <property type="entry name" value="BPD_transp_1"/>
    <property type="match status" value="1"/>
</dbReference>
<dbReference type="KEGG" id="pste:PSTEL_20255"/>
<dbReference type="PANTHER" id="PTHR47314:SF1">
    <property type="entry name" value="MALTOSE_MALTODEXTRIN TRANSPORT SYSTEM PERMEASE PROTEIN MALF"/>
    <property type="match status" value="1"/>
</dbReference>
<evidence type="ECO:0000256" key="1">
    <source>
        <dbReference type="ARBA" id="ARBA00004651"/>
    </source>
</evidence>
<dbReference type="GO" id="GO:1990060">
    <property type="term" value="C:maltose transport complex"/>
    <property type="evidence" value="ECO:0007669"/>
    <property type="project" value="TreeGrafter"/>
</dbReference>
<feature type="transmembrane region" description="Helical" evidence="9">
    <location>
        <begin position="143"/>
        <end position="162"/>
    </location>
</feature>
<organism evidence="12 13">
    <name type="scientific">Paenibacillus stellifer</name>
    <dbReference type="NCBI Taxonomy" id="169760"/>
    <lineage>
        <taxon>Bacteria</taxon>
        <taxon>Bacillati</taxon>
        <taxon>Bacillota</taxon>
        <taxon>Bacilli</taxon>
        <taxon>Bacillales</taxon>
        <taxon>Paenibacillaceae</taxon>
        <taxon>Paenibacillus</taxon>
    </lineage>
</organism>
<feature type="transmembrane region" description="Helical" evidence="9">
    <location>
        <begin position="79"/>
        <end position="103"/>
    </location>
</feature>
<feature type="transmembrane region" description="Helical" evidence="9">
    <location>
        <begin position="30"/>
        <end position="51"/>
    </location>
</feature>
<feature type="transmembrane region" description="Helical" evidence="9">
    <location>
        <begin position="401"/>
        <end position="420"/>
    </location>
</feature>
<dbReference type="Gene3D" id="1.10.3720.10">
    <property type="entry name" value="MetI-like"/>
    <property type="match status" value="1"/>
</dbReference>
<dbReference type="CDD" id="cd06261">
    <property type="entry name" value="TM_PBP2"/>
    <property type="match status" value="1"/>
</dbReference>
<evidence type="ECO:0000313" key="13">
    <source>
        <dbReference type="Proteomes" id="UP000029507"/>
    </source>
</evidence>
<sequence length="436" mass="48890">MIQHRKFAALLSLIGMGFGQIYNRQMIKGILLFCVHLAAIAVGMALPRAVWGLVTLGEQADHLEKVGKVYVNVRGDHSIFLMIEGMIVILAMFILIAVYIANVRDAYNVGKMREQGLPSPGFKDTLHDLGGVKFPQMVISLPLLLVVFFTVMPILFMLLLAFTNYSAPNYIPPAKLVSWIGFEGFKDIFTIKAWNQTFFGVAFWTLVWTICATLTTFAGGFAAALMVQKQGIRFKGFWRTLFIIPYAIPQFISLLIMRNMFNGEFGPINQYLSYFGLGGLPWLTDPFWAKFTVIIVNIWIGFPISMLMIIGILSTISKDLYEAAEIDGATPLQQFNAITFPSVMFSFGPLLVMSFAGNINNFNLIYLLTNGNPANPKYQSAGSTDILITWLYKLTMDSGKYNFASIIGIFIFIIIASFAISNVRRTKAFKEEDDYR</sequence>
<dbReference type="SUPFAM" id="SSF161098">
    <property type="entry name" value="MetI-like"/>
    <property type="match status" value="1"/>
</dbReference>
<feature type="transmembrane region" description="Helical" evidence="9">
    <location>
        <begin position="335"/>
        <end position="356"/>
    </location>
</feature>
<evidence type="ECO:0000256" key="3">
    <source>
        <dbReference type="ARBA" id="ARBA00022448"/>
    </source>
</evidence>
<evidence type="ECO:0000256" key="7">
    <source>
        <dbReference type="ARBA" id="ARBA00022989"/>
    </source>
</evidence>
<feature type="transmembrane region" description="Helical" evidence="9">
    <location>
        <begin position="237"/>
        <end position="257"/>
    </location>
</feature>
<dbReference type="OrthoDB" id="9778687at2"/>
<keyword evidence="4 10" id="KW-1003">Cell membrane</keyword>
<dbReference type="GO" id="GO:0015423">
    <property type="term" value="F:ABC-type maltose transporter activity"/>
    <property type="evidence" value="ECO:0007669"/>
    <property type="project" value="TreeGrafter"/>
</dbReference>
<dbReference type="AlphaFoldDB" id="A0A089LW14"/>
<evidence type="ECO:0000256" key="8">
    <source>
        <dbReference type="ARBA" id="ARBA00023136"/>
    </source>
</evidence>
<comment type="function">
    <text evidence="10">Part of the ABC transporter complex MalEFGK involved in maltose/maltodextrin import. Probably responsible for the translocation of the substrate across the membrane.</text>
</comment>
<comment type="subcellular location">
    <subcellularLocation>
        <location evidence="1 9">Cell membrane</location>
        <topology evidence="1 9">Multi-pass membrane protein</topology>
    </subcellularLocation>
</comment>
<keyword evidence="13" id="KW-1185">Reference proteome</keyword>
<comment type="similarity">
    <text evidence="2 10">Belongs to the binding-protein-dependent transport system permease family. MalFG subfamily.</text>
</comment>
<protein>
    <recommendedName>
        <fullName evidence="10">Maltose/maltodextrin transport system permease protein</fullName>
    </recommendedName>
</protein>
<evidence type="ECO:0000259" key="11">
    <source>
        <dbReference type="PROSITE" id="PS50928"/>
    </source>
</evidence>
<dbReference type="InterPro" id="IPR000515">
    <property type="entry name" value="MetI-like"/>
</dbReference>
<evidence type="ECO:0000256" key="4">
    <source>
        <dbReference type="ARBA" id="ARBA00022475"/>
    </source>
</evidence>
<evidence type="ECO:0000256" key="6">
    <source>
        <dbReference type="ARBA" id="ARBA00022692"/>
    </source>
</evidence>